<reference evidence="2" key="1">
    <citation type="submission" date="2023-01" db="EMBL/GenBank/DDBJ databases">
        <authorList>
            <person name="Van Ghelder C."/>
            <person name="Rancurel C."/>
        </authorList>
    </citation>
    <scope>NUCLEOTIDE SEQUENCE</scope>
    <source>
        <strain evidence="2">CNCM I-4278</strain>
    </source>
</reference>
<dbReference type="SMART" id="SM00355">
    <property type="entry name" value="ZnF_C2H2"/>
    <property type="match status" value="4"/>
</dbReference>
<feature type="domain" description="C2H2-type" evidence="1">
    <location>
        <begin position="395"/>
        <end position="420"/>
    </location>
</feature>
<keyword evidence="3" id="KW-1185">Reference proteome</keyword>
<feature type="domain" description="C2H2-type" evidence="1">
    <location>
        <begin position="273"/>
        <end position="298"/>
    </location>
</feature>
<dbReference type="Proteomes" id="UP001152607">
    <property type="component" value="Unassembled WGS sequence"/>
</dbReference>
<feature type="domain" description="C2H2-type" evidence="1">
    <location>
        <begin position="240"/>
        <end position="266"/>
    </location>
</feature>
<evidence type="ECO:0000313" key="3">
    <source>
        <dbReference type="Proteomes" id="UP001152607"/>
    </source>
</evidence>
<dbReference type="AlphaFoldDB" id="A0A9W4UJ88"/>
<dbReference type="OrthoDB" id="3943630at2759"/>
<gene>
    <name evidence="2" type="ORF">PDIGIT_LOCUS10082</name>
</gene>
<protein>
    <recommendedName>
        <fullName evidence="1">C2H2-type domain-containing protein</fullName>
    </recommendedName>
</protein>
<evidence type="ECO:0000313" key="2">
    <source>
        <dbReference type="EMBL" id="CAI6336975.1"/>
    </source>
</evidence>
<evidence type="ECO:0000259" key="1">
    <source>
        <dbReference type="SMART" id="SM00355"/>
    </source>
</evidence>
<proteinExistence type="predicted"/>
<feature type="domain" description="C2H2-type" evidence="1">
    <location>
        <begin position="354"/>
        <end position="387"/>
    </location>
</feature>
<accession>A0A9W4UJ88</accession>
<name>A0A9W4UJ88_9PLEO</name>
<comment type="caution">
    <text evidence="2">The sequence shown here is derived from an EMBL/GenBank/DDBJ whole genome shotgun (WGS) entry which is preliminary data.</text>
</comment>
<dbReference type="EMBL" id="CAOQHR010000007">
    <property type="protein sequence ID" value="CAI6336975.1"/>
    <property type="molecule type" value="Genomic_DNA"/>
</dbReference>
<organism evidence="2 3">
    <name type="scientific">Periconia digitata</name>
    <dbReference type="NCBI Taxonomy" id="1303443"/>
    <lineage>
        <taxon>Eukaryota</taxon>
        <taxon>Fungi</taxon>
        <taxon>Dikarya</taxon>
        <taxon>Ascomycota</taxon>
        <taxon>Pezizomycotina</taxon>
        <taxon>Dothideomycetes</taxon>
        <taxon>Pleosporomycetidae</taxon>
        <taxon>Pleosporales</taxon>
        <taxon>Massarineae</taxon>
        <taxon>Periconiaceae</taxon>
        <taxon>Periconia</taxon>
    </lineage>
</organism>
<sequence length="455" mass="52523">MMGNSEVIHADSYAPDTIAIDTQALVNGRAPKVQLIEMNISMTRQADDRAPQKLGSRLTDVKVVPIKDEESIIASQLSVKQQYELRRQMRNKNYTKRWKAYLEEENGSYEEADLQSGNDEKCEDEHEHATNTVRNPSRYLTALLRHDPDRQELIELFYHTKSPQIGACVETLQRMANPGKKRATYRGVDPPESERCSHCKTELNMQRPERLNAHLLNCTRQSRIKAQTQHIKAHFESSLRNCRWNDCGHSFRSQSAGTYSLHVTRHLESNRLQQCLWERCGFTAACYEDLALHVGIKHDVPTEWTTTTRRHYCYEHNFWLVSDQAWSDHLRQHLEDLNDFCGLIRNNGLIIVAAQCLFCLGDVNAPPHVRCAQYPDIFMLHKHMKSHLEHNTQLDTCPHPRCDDSLGSHEAFWQHATDIHGIPPFGPRRLKRKRSDTLEENDCVIESDLGAIKSQ</sequence>
<dbReference type="InterPro" id="IPR013087">
    <property type="entry name" value="Znf_C2H2_type"/>
</dbReference>